<dbReference type="Gene3D" id="3.10.580.10">
    <property type="entry name" value="CBS-domain"/>
    <property type="match status" value="2"/>
</dbReference>
<dbReference type="STRING" id="478820.A0A196SNZ7"/>
<dbReference type="PANTHER" id="PTHR13780">
    <property type="entry name" value="AMP-ACTIVATED PROTEIN KINASE, GAMMA REGULATORY SUBUNIT"/>
    <property type="match status" value="1"/>
</dbReference>
<evidence type="ECO:0000259" key="6">
    <source>
        <dbReference type="PROSITE" id="PS51371"/>
    </source>
</evidence>
<dbReference type="AlphaFoldDB" id="A0A196SNZ7"/>
<evidence type="ECO:0000256" key="4">
    <source>
        <dbReference type="PROSITE-ProRule" id="PRU00703"/>
    </source>
</evidence>
<keyword evidence="2" id="KW-0677">Repeat</keyword>
<dbReference type="Proteomes" id="UP000078348">
    <property type="component" value="Unassembled WGS sequence"/>
</dbReference>
<dbReference type="OrthoDB" id="449052at2759"/>
<evidence type="ECO:0000313" key="8">
    <source>
        <dbReference type="Proteomes" id="UP000078348"/>
    </source>
</evidence>
<name>A0A196SNZ7_BLAHN</name>
<evidence type="ECO:0000256" key="3">
    <source>
        <dbReference type="ARBA" id="ARBA00023122"/>
    </source>
</evidence>
<evidence type="ECO:0000313" key="7">
    <source>
        <dbReference type="EMBL" id="OAO17554.1"/>
    </source>
</evidence>
<evidence type="ECO:0000256" key="2">
    <source>
        <dbReference type="ARBA" id="ARBA00022737"/>
    </source>
</evidence>
<dbReference type="CDD" id="cd02205">
    <property type="entry name" value="CBS_pair_SF"/>
    <property type="match status" value="1"/>
</dbReference>
<evidence type="ECO:0000256" key="1">
    <source>
        <dbReference type="ARBA" id="ARBA00006750"/>
    </source>
</evidence>
<feature type="domain" description="CBS" evidence="6">
    <location>
        <begin position="252"/>
        <end position="310"/>
    </location>
</feature>
<dbReference type="PROSITE" id="PS51371">
    <property type="entry name" value="CBS"/>
    <property type="match status" value="2"/>
</dbReference>
<dbReference type="EMBL" id="LXWW01000025">
    <property type="protein sequence ID" value="OAO17554.1"/>
    <property type="molecule type" value="Genomic_DNA"/>
</dbReference>
<reference evidence="7 8" key="1">
    <citation type="submission" date="2016-05" db="EMBL/GenBank/DDBJ databases">
        <title>Nuclear genome of Blastocystis sp. subtype 1 NandII.</title>
        <authorList>
            <person name="Gentekaki E."/>
            <person name="Curtis B."/>
            <person name="Stairs C."/>
            <person name="Eme L."/>
            <person name="Herman E."/>
            <person name="Klimes V."/>
            <person name="Arias M.C."/>
            <person name="Elias M."/>
            <person name="Hilliou F."/>
            <person name="Klute M."/>
            <person name="Malik S.-B."/>
            <person name="Pightling A."/>
            <person name="Rachubinski R."/>
            <person name="Salas D."/>
            <person name="Schlacht A."/>
            <person name="Suga H."/>
            <person name="Archibald J."/>
            <person name="Ball S.G."/>
            <person name="Clark G."/>
            <person name="Dacks J."/>
            <person name="Van Der Giezen M."/>
            <person name="Tsaousis A."/>
            <person name="Roger A."/>
        </authorList>
    </citation>
    <scope>NUCLEOTIDE SEQUENCE [LARGE SCALE GENOMIC DNA]</scope>
    <source>
        <strain evidence="8">ATCC 50177 / NandII</strain>
    </source>
</reference>
<dbReference type="SUPFAM" id="SSF54631">
    <property type="entry name" value="CBS-domain pair"/>
    <property type="match status" value="2"/>
</dbReference>
<accession>A0A196SNZ7</accession>
<feature type="domain" description="CBS" evidence="6">
    <location>
        <begin position="180"/>
        <end position="240"/>
    </location>
</feature>
<dbReference type="PANTHER" id="PTHR13780:SF35">
    <property type="entry name" value="LD22662P"/>
    <property type="match status" value="1"/>
</dbReference>
<comment type="caution">
    <text evidence="7">The sequence shown here is derived from an EMBL/GenBank/DDBJ whole genome shotgun (WGS) entry which is preliminary data.</text>
</comment>
<proteinExistence type="inferred from homology"/>
<keyword evidence="3 4" id="KW-0129">CBS domain</keyword>
<feature type="region of interest" description="Disordered" evidence="5">
    <location>
        <begin position="462"/>
        <end position="488"/>
    </location>
</feature>
<dbReference type="InterPro" id="IPR050511">
    <property type="entry name" value="AMPK_gamma/SDS23_families"/>
</dbReference>
<sequence length="488" mass="55425">MNNNCPVPNTGPCSIGMNSSSYANGAFYMDDQDTFVARTSPPSSPSDEQDSGDIVKSLDLEPVLDDATNENLFLEELNNGRKNIYDILSQRNAYDVLPDSQKWPVFNINFPLDLVFQSLRRQEMVEGMIWNSRTGMYEGYALYQEAVNAAMKSGNTMQPIQFPRVLEYDIEHYRNLIDPNSKRLAYGIPNNSLFQILKLMFDCHVHRIPIIDRAQEGNLIGVINYLDILHDLVSLYPDQLFNYNYSIRELGIGTYDNVWNVREDTPLHDVLQIMETKLISSIPVVDHEDNLIGVFQRTDLIKLDFKDMSIFDCPINTFVSSFQPFSSKLIINANESLSRLFFTFAQYNTTSLICVNDENKPCGIASIVDLFFFFLKGDFALPAHPSAPPSVREASSMSQSYLGLFSPGTVSASGSVADLSVGDFCMNYPETVVQPRTSRANREEMEMDTYDEELERMRGHVRTESGHRERSEMDGGDDRFVTKKRMVE</sequence>
<dbReference type="InterPro" id="IPR046342">
    <property type="entry name" value="CBS_dom_sf"/>
</dbReference>
<organism evidence="7 8">
    <name type="scientific">Blastocystis sp. subtype 1 (strain ATCC 50177 / NandII)</name>
    <dbReference type="NCBI Taxonomy" id="478820"/>
    <lineage>
        <taxon>Eukaryota</taxon>
        <taxon>Sar</taxon>
        <taxon>Stramenopiles</taxon>
        <taxon>Bigyra</taxon>
        <taxon>Opalozoa</taxon>
        <taxon>Opalinata</taxon>
        <taxon>Blastocystidae</taxon>
        <taxon>Blastocystis</taxon>
    </lineage>
</organism>
<protein>
    <recommendedName>
        <fullName evidence="6">CBS domain-containing protein</fullName>
    </recommendedName>
</protein>
<gene>
    <name evidence="7" type="ORF">AV274_0693</name>
</gene>
<evidence type="ECO:0000256" key="5">
    <source>
        <dbReference type="SAM" id="MobiDB-lite"/>
    </source>
</evidence>
<dbReference type="SMART" id="SM00116">
    <property type="entry name" value="CBS"/>
    <property type="match status" value="2"/>
</dbReference>
<dbReference type="InterPro" id="IPR000644">
    <property type="entry name" value="CBS_dom"/>
</dbReference>
<dbReference type="Pfam" id="PF00571">
    <property type="entry name" value="CBS"/>
    <property type="match status" value="3"/>
</dbReference>
<comment type="similarity">
    <text evidence="1">Belongs to the 5'-AMP-activated protein kinase gamma subunit family.</text>
</comment>
<keyword evidence="8" id="KW-1185">Reference proteome</keyword>